<dbReference type="SUPFAM" id="SSF54523">
    <property type="entry name" value="Pili subunits"/>
    <property type="match status" value="1"/>
</dbReference>
<name>A0A1G1V7A4_9BACT</name>
<evidence type="ECO:0000313" key="3">
    <source>
        <dbReference type="Proteomes" id="UP000178319"/>
    </source>
</evidence>
<comment type="caution">
    <text evidence="2">The sequence shown here is derived from an EMBL/GenBank/DDBJ whole genome shotgun (WGS) entry which is preliminary data.</text>
</comment>
<dbReference type="EMBL" id="MHBZ01000019">
    <property type="protein sequence ID" value="OGY11334.1"/>
    <property type="molecule type" value="Genomic_DNA"/>
</dbReference>
<sequence length="171" mass="18051">MKVSSFQIRNGKWGFTLVELLVVITVFALLLIVANQILFSAFRGSSKSEATTKVKREGERVLAIMERSLRSSRAIVSCTGTQVTYQDLSGVNSTFACSGVGSGSGVITQGATALTVTDVDVSSCSFVCESIGGATKVVNIAVSFAAKASASSPRVEERGNISFQTRVVLRN</sequence>
<evidence type="ECO:0008006" key="4">
    <source>
        <dbReference type="Google" id="ProtNLM"/>
    </source>
</evidence>
<accession>A0A1G1V7A4</accession>
<protein>
    <recommendedName>
        <fullName evidence="4">Prepilin-type N-terminal cleavage/methylation domain-containing protein</fullName>
    </recommendedName>
</protein>
<organism evidence="2 3">
    <name type="scientific">Candidatus Blackburnbacteria bacterium RIFCSPHIGHO2_02_FULL_44_20</name>
    <dbReference type="NCBI Taxonomy" id="1797516"/>
    <lineage>
        <taxon>Bacteria</taxon>
        <taxon>Candidatus Blackburniibacteriota</taxon>
    </lineage>
</organism>
<gene>
    <name evidence="2" type="ORF">A3D26_02405</name>
</gene>
<evidence type="ECO:0000313" key="2">
    <source>
        <dbReference type="EMBL" id="OGY11334.1"/>
    </source>
</evidence>
<reference evidence="2 3" key="1">
    <citation type="journal article" date="2016" name="Nat. Commun.">
        <title>Thousands of microbial genomes shed light on interconnected biogeochemical processes in an aquifer system.</title>
        <authorList>
            <person name="Anantharaman K."/>
            <person name="Brown C.T."/>
            <person name="Hug L.A."/>
            <person name="Sharon I."/>
            <person name="Castelle C.J."/>
            <person name="Probst A.J."/>
            <person name="Thomas B.C."/>
            <person name="Singh A."/>
            <person name="Wilkins M.J."/>
            <person name="Karaoz U."/>
            <person name="Brodie E.L."/>
            <person name="Williams K.H."/>
            <person name="Hubbard S.S."/>
            <person name="Banfield J.F."/>
        </authorList>
    </citation>
    <scope>NUCLEOTIDE SEQUENCE [LARGE SCALE GENOMIC DNA]</scope>
</reference>
<evidence type="ECO:0000256" key="1">
    <source>
        <dbReference type="SAM" id="Phobius"/>
    </source>
</evidence>
<feature type="transmembrane region" description="Helical" evidence="1">
    <location>
        <begin position="20"/>
        <end position="39"/>
    </location>
</feature>
<keyword evidence="1" id="KW-1133">Transmembrane helix</keyword>
<dbReference type="InterPro" id="IPR045584">
    <property type="entry name" value="Pilin-like"/>
</dbReference>
<dbReference type="Proteomes" id="UP000178319">
    <property type="component" value="Unassembled WGS sequence"/>
</dbReference>
<dbReference type="AlphaFoldDB" id="A0A1G1V7A4"/>
<dbReference type="Gene3D" id="3.30.700.10">
    <property type="entry name" value="Glycoprotein, Type 4 Pilin"/>
    <property type="match status" value="1"/>
</dbReference>
<keyword evidence="1" id="KW-0472">Membrane</keyword>
<dbReference type="NCBIfam" id="TIGR02532">
    <property type="entry name" value="IV_pilin_GFxxxE"/>
    <property type="match status" value="1"/>
</dbReference>
<keyword evidence="1" id="KW-0812">Transmembrane</keyword>
<dbReference type="STRING" id="1797516.A3D26_02405"/>
<dbReference type="Pfam" id="PF07963">
    <property type="entry name" value="N_methyl"/>
    <property type="match status" value="1"/>
</dbReference>
<proteinExistence type="predicted"/>
<dbReference type="InterPro" id="IPR012902">
    <property type="entry name" value="N_methyl_site"/>
</dbReference>